<dbReference type="Gene3D" id="1.10.3730.10">
    <property type="entry name" value="ProC C-terminal domain-like"/>
    <property type="match status" value="1"/>
</dbReference>
<feature type="domain" description="Pyrroline-5-carboxylate reductase catalytic N-terminal" evidence="7">
    <location>
        <begin position="12"/>
        <end position="95"/>
    </location>
</feature>
<dbReference type="Proteomes" id="UP000563524">
    <property type="component" value="Unassembled WGS sequence"/>
</dbReference>
<sequence length="264" mass="27970">MQTPPLRVLMAGCGKMGGAMLSSWVEEGAGTFVAVDPGEPRVPQGVRHEKSRDALGTERFDALVVAVKPQMLDDVLPPYEAQLEDGGFALSIAAGVAAKRVSEKLGGAPVIRVMPNLPAAIGRGVSALYAGEGVTDAHKAAATRLVEATGTAVWLEDEDQIDRFTAVAGSGPGYVFEILRSYVEAAKGLGFDEATAREMVFGTVLGTTEMAQREGRPLDELRNDVTSPNGTTQAGLDQLRKDGLLEGLMEETLRAAYDRAVELR</sequence>
<dbReference type="InterPro" id="IPR029036">
    <property type="entry name" value="P5CR_dimer"/>
</dbReference>
<feature type="domain" description="Pyrroline-5-carboxylate reductase dimerisation" evidence="8">
    <location>
        <begin position="158"/>
        <end position="263"/>
    </location>
</feature>
<dbReference type="UniPathway" id="UPA00098">
    <property type="reaction ID" value="UER00361"/>
</dbReference>
<evidence type="ECO:0000256" key="4">
    <source>
        <dbReference type="HAMAP-Rule" id="MF_01925"/>
    </source>
</evidence>
<evidence type="ECO:0000259" key="8">
    <source>
        <dbReference type="Pfam" id="PF14748"/>
    </source>
</evidence>
<evidence type="ECO:0000259" key="7">
    <source>
        <dbReference type="Pfam" id="PF03807"/>
    </source>
</evidence>
<accession>A0A840I5N7</accession>
<comment type="pathway">
    <text evidence="4">Amino-acid biosynthesis; L-proline biosynthesis; L-proline from L-glutamate 5-semialdehyde: step 1/1.</text>
</comment>
<feature type="compositionally biased region" description="Polar residues" evidence="6">
    <location>
        <begin position="224"/>
        <end position="235"/>
    </location>
</feature>
<feature type="binding site" evidence="5">
    <location>
        <begin position="66"/>
        <end position="69"/>
    </location>
    <ligand>
        <name>NADP(+)</name>
        <dbReference type="ChEBI" id="CHEBI:58349"/>
    </ligand>
</feature>
<comment type="caution">
    <text evidence="9">The sequence shown here is derived from an EMBL/GenBank/DDBJ whole genome shotgun (WGS) entry which is preliminary data.</text>
</comment>
<evidence type="ECO:0000256" key="6">
    <source>
        <dbReference type="SAM" id="MobiDB-lite"/>
    </source>
</evidence>
<dbReference type="SUPFAM" id="SSF48179">
    <property type="entry name" value="6-phosphogluconate dehydrogenase C-terminal domain-like"/>
    <property type="match status" value="1"/>
</dbReference>
<comment type="similarity">
    <text evidence="1 4">Belongs to the pyrroline-5-carboxylate reductase family.</text>
</comment>
<dbReference type="GO" id="GO:0055129">
    <property type="term" value="P:L-proline biosynthetic process"/>
    <property type="evidence" value="ECO:0007669"/>
    <property type="project" value="UniProtKB-UniRule"/>
</dbReference>
<keyword evidence="10" id="KW-1185">Reference proteome</keyword>
<evidence type="ECO:0000256" key="1">
    <source>
        <dbReference type="ARBA" id="ARBA00005525"/>
    </source>
</evidence>
<comment type="catalytic activity">
    <reaction evidence="4">
        <text>L-proline + NAD(+) = (S)-1-pyrroline-5-carboxylate + NADH + 2 H(+)</text>
        <dbReference type="Rhea" id="RHEA:14105"/>
        <dbReference type="ChEBI" id="CHEBI:15378"/>
        <dbReference type="ChEBI" id="CHEBI:17388"/>
        <dbReference type="ChEBI" id="CHEBI:57540"/>
        <dbReference type="ChEBI" id="CHEBI:57945"/>
        <dbReference type="ChEBI" id="CHEBI:60039"/>
        <dbReference type="EC" id="1.5.1.2"/>
    </reaction>
</comment>
<dbReference type="InterPro" id="IPR000304">
    <property type="entry name" value="Pyrroline-COOH_reductase"/>
</dbReference>
<dbReference type="InterPro" id="IPR036291">
    <property type="entry name" value="NAD(P)-bd_dom_sf"/>
</dbReference>
<evidence type="ECO:0000256" key="3">
    <source>
        <dbReference type="ARBA" id="ARBA00023002"/>
    </source>
</evidence>
<comment type="subcellular location">
    <subcellularLocation>
        <location evidence="4">Cytoplasm</location>
    </subcellularLocation>
</comment>
<evidence type="ECO:0000313" key="9">
    <source>
        <dbReference type="EMBL" id="MBB4660117.1"/>
    </source>
</evidence>
<dbReference type="Pfam" id="PF03807">
    <property type="entry name" value="F420_oxidored"/>
    <property type="match status" value="1"/>
</dbReference>
<dbReference type="InterPro" id="IPR028939">
    <property type="entry name" value="P5C_Rdtase_cat_N"/>
</dbReference>
<comment type="function">
    <text evidence="4">Catalyzes the reduction of 1-pyrroline-5-carboxylate (PCA) to L-proline.</text>
</comment>
<reference evidence="9 10" key="1">
    <citation type="submission" date="2020-08" db="EMBL/GenBank/DDBJ databases">
        <title>Genomic Encyclopedia of Type Strains, Phase IV (KMG-IV): sequencing the most valuable type-strain genomes for metagenomic binning, comparative biology and taxonomic classification.</title>
        <authorList>
            <person name="Goeker M."/>
        </authorList>
    </citation>
    <scope>NUCLEOTIDE SEQUENCE [LARGE SCALE GENOMIC DNA]</scope>
    <source>
        <strain evidence="9 10">DSM 102850</strain>
    </source>
</reference>
<proteinExistence type="inferred from homology"/>
<dbReference type="AlphaFoldDB" id="A0A840I5N7"/>
<dbReference type="EMBL" id="JACHOB010000006">
    <property type="protein sequence ID" value="MBB4660117.1"/>
    <property type="molecule type" value="Genomic_DNA"/>
</dbReference>
<dbReference type="EC" id="1.5.1.2" evidence="4"/>
<dbReference type="PANTHER" id="PTHR11645">
    <property type="entry name" value="PYRROLINE-5-CARBOXYLATE REDUCTASE"/>
    <property type="match status" value="1"/>
</dbReference>
<dbReference type="HAMAP" id="MF_01925">
    <property type="entry name" value="P5C_reductase"/>
    <property type="match status" value="1"/>
</dbReference>
<comment type="catalytic activity">
    <reaction evidence="4">
        <text>L-proline + NADP(+) = (S)-1-pyrroline-5-carboxylate + NADPH + 2 H(+)</text>
        <dbReference type="Rhea" id="RHEA:14109"/>
        <dbReference type="ChEBI" id="CHEBI:15378"/>
        <dbReference type="ChEBI" id="CHEBI:17388"/>
        <dbReference type="ChEBI" id="CHEBI:57783"/>
        <dbReference type="ChEBI" id="CHEBI:58349"/>
        <dbReference type="ChEBI" id="CHEBI:60039"/>
        <dbReference type="EC" id="1.5.1.2"/>
    </reaction>
</comment>
<dbReference type="GO" id="GO:0004735">
    <property type="term" value="F:pyrroline-5-carboxylate reductase activity"/>
    <property type="evidence" value="ECO:0007669"/>
    <property type="project" value="UniProtKB-UniRule"/>
</dbReference>
<evidence type="ECO:0000256" key="2">
    <source>
        <dbReference type="ARBA" id="ARBA00022857"/>
    </source>
</evidence>
<evidence type="ECO:0000313" key="10">
    <source>
        <dbReference type="Proteomes" id="UP000563524"/>
    </source>
</evidence>
<keyword evidence="2 4" id="KW-0521">NADP</keyword>
<keyword evidence="4" id="KW-0963">Cytoplasm</keyword>
<dbReference type="InterPro" id="IPR008927">
    <property type="entry name" value="6-PGluconate_DH-like_C_sf"/>
</dbReference>
<dbReference type="GO" id="GO:0005737">
    <property type="term" value="C:cytoplasm"/>
    <property type="evidence" value="ECO:0007669"/>
    <property type="project" value="UniProtKB-SubCell"/>
</dbReference>
<protein>
    <recommendedName>
        <fullName evidence="4">Pyrroline-5-carboxylate reductase</fullName>
        <shortName evidence="4">P5C reductase</shortName>
        <shortName evidence="4">P5CR</shortName>
        <ecNumber evidence="4">1.5.1.2</ecNumber>
    </recommendedName>
    <alternativeName>
        <fullName evidence="4">PCA reductase</fullName>
    </alternativeName>
</protein>
<dbReference type="SUPFAM" id="SSF51735">
    <property type="entry name" value="NAD(P)-binding Rossmann-fold domains"/>
    <property type="match status" value="1"/>
</dbReference>
<dbReference type="PANTHER" id="PTHR11645:SF0">
    <property type="entry name" value="PYRROLINE-5-CARBOXYLATE REDUCTASE 3"/>
    <property type="match status" value="1"/>
</dbReference>
<feature type="region of interest" description="Disordered" evidence="6">
    <location>
        <begin position="217"/>
        <end position="237"/>
    </location>
</feature>
<keyword evidence="3 4" id="KW-0560">Oxidoreductase</keyword>
<evidence type="ECO:0000256" key="5">
    <source>
        <dbReference type="PIRSR" id="PIRSR000193-1"/>
    </source>
</evidence>
<dbReference type="Gene3D" id="3.40.50.720">
    <property type="entry name" value="NAD(P)-binding Rossmann-like Domain"/>
    <property type="match status" value="1"/>
</dbReference>
<keyword evidence="4" id="KW-0641">Proline biosynthesis</keyword>
<dbReference type="PIRSF" id="PIRSF000193">
    <property type="entry name" value="Pyrrol-5-carb_rd"/>
    <property type="match status" value="1"/>
</dbReference>
<gene>
    <name evidence="4" type="primary">proC</name>
    <name evidence="9" type="ORF">GGQ59_002661</name>
</gene>
<name>A0A840I5N7_9PROT</name>
<dbReference type="Pfam" id="PF14748">
    <property type="entry name" value="P5CR_dimer"/>
    <property type="match status" value="1"/>
</dbReference>
<organism evidence="9 10">
    <name type="scientific">Parvularcula dongshanensis</name>
    <dbReference type="NCBI Taxonomy" id="1173995"/>
    <lineage>
        <taxon>Bacteria</taxon>
        <taxon>Pseudomonadati</taxon>
        <taxon>Pseudomonadota</taxon>
        <taxon>Alphaproteobacteria</taxon>
        <taxon>Parvularculales</taxon>
        <taxon>Parvularculaceae</taxon>
        <taxon>Parvularcula</taxon>
    </lineage>
</organism>
<keyword evidence="4" id="KW-0028">Amino-acid biosynthesis</keyword>